<feature type="region of interest" description="Disordered" evidence="1">
    <location>
        <begin position="1"/>
        <end position="31"/>
    </location>
</feature>
<dbReference type="InterPro" id="IPR024185">
    <property type="entry name" value="FTHF_cligase-like_sf"/>
</dbReference>
<evidence type="ECO:0008006" key="4">
    <source>
        <dbReference type="Google" id="ProtNLM"/>
    </source>
</evidence>
<reference evidence="2 3" key="1">
    <citation type="submission" date="2018-02" db="EMBL/GenBank/DDBJ databases">
        <title>Genomic Encyclopedia of Archaeal and Bacterial Type Strains, Phase II (KMG-II): from individual species to whole genera.</title>
        <authorList>
            <person name="Goeker M."/>
        </authorList>
    </citation>
    <scope>NUCLEOTIDE SEQUENCE [LARGE SCALE GENOMIC DNA]</scope>
    <source>
        <strain evidence="2 3">DSM 16809</strain>
    </source>
</reference>
<dbReference type="SUPFAM" id="SSF100950">
    <property type="entry name" value="NagB/RpiA/CoA transferase-like"/>
    <property type="match status" value="1"/>
</dbReference>
<dbReference type="Gene3D" id="3.40.50.10420">
    <property type="entry name" value="NagB/RpiA/CoA transferase-like"/>
    <property type="match status" value="1"/>
</dbReference>
<gene>
    <name evidence="2" type="ORF">LY01_02001</name>
</gene>
<dbReference type="OrthoDB" id="1425114at2"/>
<keyword evidence="3" id="KW-1185">Reference proteome</keyword>
<evidence type="ECO:0000256" key="1">
    <source>
        <dbReference type="SAM" id="MobiDB-lite"/>
    </source>
</evidence>
<proteinExistence type="predicted"/>
<accession>A0A2S6IJF6</accession>
<dbReference type="InterPro" id="IPR037171">
    <property type="entry name" value="NagB/RpiA_transferase-like"/>
</dbReference>
<evidence type="ECO:0000313" key="2">
    <source>
        <dbReference type="EMBL" id="PPK94364.1"/>
    </source>
</evidence>
<comment type="caution">
    <text evidence="2">The sequence shown here is derived from an EMBL/GenBank/DDBJ whole genome shotgun (WGS) entry which is preliminary data.</text>
</comment>
<name>A0A2S6IJF6_9FLAO</name>
<dbReference type="RefSeq" id="WP_104515688.1">
    <property type="nucleotide sequence ID" value="NZ_MQVW01000004.1"/>
</dbReference>
<evidence type="ECO:0000313" key="3">
    <source>
        <dbReference type="Proteomes" id="UP000239002"/>
    </source>
</evidence>
<dbReference type="EMBL" id="PTJE01000004">
    <property type="protein sequence ID" value="PPK94364.1"/>
    <property type="molecule type" value="Genomic_DNA"/>
</dbReference>
<sequence length="205" mass="23668">MSIFKKFFKKSTESKPVEGSGPERSKYMPEEKPPLDEEFIHNFQHQGGRFLYAIDEKEIQQHFEDILVEHDYFEKNVLCFDHELSKRFQGFNLNFSSTKLDGEFFLGTCENVIANNGAILFSSRQIKETKPAELPDTYVILASTSQIVESIGEGLRGIKHNSKAHIPTNITTLKNFKEKVLKQEKDLMDYGTPNKRVYLLLLEDL</sequence>
<dbReference type="Proteomes" id="UP000239002">
    <property type="component" value="Unassembled WGS sequence"/>
</dbReference>
<dbReference type="AlphaFoldDB" id="A0A2S6IJF6"/>
<feature type="compositionally biased region" description="Basic and acidic residues" evidence="1">
    <location>
        <begin position="10"/>
        <end position="31"/>
    </location>
</feature>
<organism evidence="2 3">
    <name type="scientific">Nonlabens xylanidelens</name>
    <dbReference type="NCBI Taxonomy" id="191564"/>
    <lineage>
        <taxon>Bacteria</taxon>
        <taxon>Pseudomonadati</taxon>
        <taxon>Bacteroidota</taxon>
        <taxon>Flavobacteriia</taxon>
        <taxon>Flavobacteriales</taxon>
        <taxon>Flavobacteriaceae</taxon>
        <taxon>Nonlabens</taxon>
    </lineage>
</organism>
<protein>
    <recommendedName>
        <fullName evidence="4">L-lactate dehydrogenase complex protein LldG</fullName>
    </recommendedName>
</protein>